<feature type="transmembrane region" description="Helical" evidence="1">
    <location>
        <begin position="79"/>
        <end position="100"/>
    </location>
</feature>
<keyword evidence="1" id="KW-0472">Membrane</keyword>
<keyword evidence="2" id="KW-0732">Signal</keyword>
<gene>
    <name evidence="3" type="ORF">METBIDRAFT_113252</name>
</gene>
<keyword evidence="1" id="KW-0812">Transmembrane</keyword>
<proteinExistence type="predicted"/>
<evidence type="ECO:0000256" key="2">
    <source>
        <dbReference type="SAM" id="SignalP"/>
    </source>
</evidence>
<dbReference type="GeneID" id="30026935"/>
<dbReference type="RefSeq" id="XP_018714281.1">
    <property type="nucleotide sequence ID" value="XM_018853959.1"/>
</dbReference>
<feature type="signal peptide" evidence="2">
    <location>
        <begin position="1"/>
        <end position="19"/>
    </location>
</feature>
<evidence type="ECO:0000313" key="4">
    <source>
        <dbReference type="Proteomes" id="UP000092555"/>
    </source>
</evidence>
<keyword evidence="1" id="KW-1133">Transmembrane helix</keyword>
<dbReference type="Proteomes" id="UP000092555">
    <property type="component" value="Unassembled WGS sequence"/>
</dbReference>
<evidence type="ECO:0000313" key="3">
    <source>
        <dbReference type="EMBL" id="OBA23800.1"/>
    </source>
</evidence>
<keyword evidence="4" id="KW-1185">Reference proteome</keyword>
<feature type="transmembrane region" description="Helical" evidence="1">
    <location>
        <begin position="107"/>
        <end position="123"/>
    </location>
</feature>
<comment type="caution">
    <text evidence="3">The sequence shown here is derived from an EMBL/GenBank/DDBJ whole genome shotgun (WGS) entry which is preliminary data.</text>
</comment>
<evidence type="ECO:0000256" key="1">
    <source>
        <dbReference type="SAM" id="Phobius"/>
    </source>
</evidence>
<dbReference type="AlphaFoldDB" id="A0A1A0HIG5"/>
<sequence>MWVPIALGGCLFIVPGCPAFLISDSGFRFAVRKESHPCLRPWSRAAWPSAIPARALPGIPRQIPRGHCGRMERPSSGLALGPCIFCFGGWFFCLGGWCIFYLGGRCVFCLVGWFSCLVDWVFLSG</sequence>
<reference evidence="3 4" key="1">
    <citation type="submission" date="2016-05" db="EMBL/GenBank/DDBJ databases">
        <title>Comparative genomics of biotechnologically important yeasts.</title>
        <authorList>
            <consortium name="DOE Joint Genome Institute"/>
            <person name="Riley R."/>
            <person name="Haridas S."/>
            <person name="Wolfe K.H."/>
            <person name="Lopes M.R."/>
            <person name="Hittinger C.T."/>
            <person name="Goker M."/>
            <person name="Salamov A."/>
            <person name="Wisecaver J."/>
            <person name="Long T.M."/>
            <person name="Aerts A.L."/>
            <person name="Barry K."/>
            <person name="Choi C."/>
            <person name="Clum A."/>
            <person name="Coughlan A.Y."/>
            <person name="Deshpande S."/>
            <person name="Douglass A.P."/>
            <person name="Hanson S.J."/>
            <person name="Klenk H.-P."/>
            <person name="LaButti K."/>
            <person name="Lapidus A."/>
            <person name="Lindquist E."/>
            <person name="Lipzen A."/>
            <person name="Meier-kolthoff J.P."/>
            <person name="Ohm R.A."/>
            <person name="Otillar R.P."/>
            <person name="Pangilinan J."/>
            <person name="Peng Y."/>
            <person name="Rokas A."/>
            <person name="Rosa C.A."/>
            <person name="Scheuner C."/>
            <person name="Sibirny A.A."/>
            <person name="Slot J.C."/>
            <person name="Stielow J.B."/>
            <person name="Sun H."/>
            <person name="Kurtzman C.P."/>
            <person name="Blackwell M."/>
            <person name="Grigoriev I.V."/>
            <person name="Jeffries T.W."/>
        </authorList>
    </citation>
    <scope>NUCLEOTIDE SEQUENCE [LARGE SCALE GENOMIC DNA]</scope>
    <source>
        <strain evidence="3 4">NRRL YB-4993</strain>
    </source>
</reference>
<accession>A0A1A0HIG5</accession>
<feature type="chain" id="PRO_5008508836" evidence="2">
    <location>
        <begin position="20"/>
        <end position="125"/>
    </location>
</feature>
<name>A0A1A0HIG5_9ASCO</name>
<protein>
    <submittedName>
        <fullName evidence="3">Uncharacterized protein</fullName>
    </submittedName>
</protein>
<organism evidence="3 4">
    <name type="scientific">Metschnikowia bicuspidata var. bicuspidata NRRL YB-4993</name>
    <dbReference type="NCBI Taxonomy" id="869754"/>
    <lineage>
        <taxon>Eukaryota</taxon>
        <taxon>Fungi</taxon>
        <taxon>Dikarya</taxon>
        <taxon>Ascomycota</taxon>
        <taxon>Saccharomycotina</taxon>
        <taxon>Pichiomycetes</taxon>
        <taxon>Metschnikowiaceae</taxon>
        <taxon>Metschnikowia</taxon>
    </lineage>
</organism>
<dbReference type="EMBL" id="LXTC01000001">
    <property type="protein sequence ID" value="OBA23800.1"/>
    <property type="molecule type" value="Genomic_DNA"/>
</dbReference>